<dbReference type="InterPro" id="IPR003439">
    <property type="entry name" value="ABC_transporter-like_ATP-bd"/>
</dbReference>
<evidence type="ECO:0000256" key="1">
    <source>
        <dbReference type="ARBA" id="ARBA00004141"/>
    </source>
</evidence>
<proteinExistence type="inferred from homology"/>
<dbReference type="PROSITE" id="PS50893">
    <property type="entry name" value="ABC_TRANSPORTER_2"/>
    <property type="match status" value="1"/>
</dbReference>
<dbReference type="InterPro" id="IPR013525">
    <property type="entry name" value="ABC2_TM"/>
</dbReference>
<dbReference type="InterPro" id="IPR027417">
    <property type="entry name" value="P-loop_NTPase"/>
</dbReference>
<keyword evidence="6 7" id="KW-0472">Membrane</keyword>
<dbReference type="PANTHER" id="PTHR48041:SF15">
    <property type="entry name" value="FI05267P"/>
    <property type="match status" value="1"/>
</dbReference>
<gene>
    <name evidence="9" type="ORF">TBIB3V08_LOCUS6502</name>
</gene>
<protein>
    <recommendedName>
        <fullName evidence="8">ABC transporter domain-containing protein</fullName>
    </recommendedName>
</protein>
<accession>A0A7R9I1N2</accession>
<dbReference type="GO" id="GO:0005524">
    <property type="term" value="F:ATP binding"/>
    <property type="evidence" value="ECO:0007669"/>
    <property type="project" value="InterPro"/>
</dbReference>
<keyword evidence="3" id="KW-0813">Transport</keyword>
<dbReference type="SUPFAM" id="SSF52540">
    <property type="entry name" value="P-loop containing nucleoside triphosphate hydrolases"/>
    <property type="match status" value="1"/>
</dbReference>
<dbReference type="Pfam" id="PF01061">
    <property type="entry name" value="ABC2_membrane"/>
    <property type="match status" value="1"/>
</dbReference>
<comment type="subcellular location">
    <subcellularLocation>
        <location evidence="1">Membrane</location>
        <topology evidence="1">Multi-pass membrane protein</topology>
    </subcellularLocation>
</comment>
<evidence type="ECO:0000256" key="3">
    <source>
        <dbReference type="ARBA" id="ARBA00022448"/>
    </source>
</evidence>
<feature type="transmembrane region" description="Helical" evidence="7">
    <location>
        <begin position="626"/>
        <end position="648"/>
    </location>
</feature>
<dbReference type="Pfam" id="PF19055">
    <property type="entry name" value="ABC2_membrane_7"/>
    <property type="match status" value="1"/>
</dbReference>
<reference evidence="9" key="1">
    <citation type="submission" date="2020-11" db="EMBL/GenBank/DDBJ databases">
        <authorList>
            <person name="Tran Van P."/>
        </authorList>
    </citation>
    <scope>NUCLEOTIDE SEQUENCE</scope>
</reference>
<organism evidence="9">
    <name type="scientific">Timema bartmani</name>
    <dbReference type="NCBI Taxonomy" id="61472"/>
    <lineage>
        <taxon>Eukaryota</taxon>
        <taxon>Metazoa</taxon>
        <taxon>Ecdysozoa</taxon>
        <taxon>Arthropoda</taxon>
        <taxon>Hexapoda</taxon>
        <taxon>Insecta</taxon>
        <taxon>Pterygota</taxon>
        <taxon>Neoptera</taxon>
        <taxon>Polyneoptera</taxon>
        <taxon>Phasmatodea</taxon>
        <taxon>Timematodea</taxon>
        <taxon>Timematoidea</taxon>
        <taxon>Timematidae</taxon>
        <taxon>Timema</taxon>
    </lineage>
</organism>
<evidence type="ECO:0000259" key="8">
    <source>
        <dbReference type="PROSITE" id="PS50893"/>
    </source>
</evidence>
<evidence type="ECO:0000256" key="2">
    <source>
        <dbReference type="ARBA" id="ARBA00005814"/>
    </source>
</evidence>
<dbReference type="AlphaFoldDB" id="A0A7R9I1N2"/>
<comment type="similarity">
    <text evidence="2">Belongs to the ABC transporter superfamily. ABCG family. Eye pigment precursor importer (TC 3.A.1.204) subfamily.</text>
</comment>
<evidence type="ECO:0000256" key="7">
    <source>
        <dbReference type="SAM" id="Phobius"/>
    </source>
</evidence>
<evidence type="ECO:0000256" key="4">
    <source>
        <dbReference type="ARBA" id="ARBA00022692"/>
    </source>
</evidence>
<dbReference type="EMBL" id="OD566504">
    <property type="protein sequence ID" value="CAD7444112.1"/>
    <property type="molecule type" value="Genomic_DNA"/>
</dbReference>
<dbReference type="PROSITE" id="PS00211">
    <property type="entry name" value="ABC_TRANSPORTER_1"/>
    <property type="match status" value="1"/>
</dbReference>
<evidence type="ECO:0000256" key="5">
    <source>
        <dbReference type="ARBA" id="ARBA00022989"/>
    </source>
</evidence>
<dbReference type="InterPro" id="IPR017871">
    <property type="entry name" value="ABC_transporter-like_CS"/>
</dbReference>
<dbReference type="Gene3D" id="3.40.50.300">
    <property type="entry name" value="P-loop containing nucleotide triphosphate hydrolases"/>
    <property type="match status" value="1"/>
</dbReference>
<feature type="transmembrane region" description="Helical" evidence="7">
    <location>
        <begin position="412"/>
        <end position="434"/>
    </location>
</feature>
<evidence type="ECO:0000256" key="6">
    <source>
        <dbReference type="ARBA" id="ARBA00023136"/>
    </source>
</evidence>
<keyword evidence="5 7" id="KW-1133">Transmembrane helix</keyword>
<feature type="transmembrane region" description="Helical" evidence="7">
    <location>
        <begin position="483"/>
        <end position="501"/>
    </location>
</feature>
<feature type="transmembrane region" description="Helical" evidence="7">
    <location>
        <begin position="513"/>
        <end position="535"/>
    </location>
</feature>
<dbReference type="FunFam" id="3.40.50.300:FF:001077">
    <property type="entry name" value="Uncharacterized protein, isoform A"/>
    <property type="match status" value="1"/>
</dbReference>
<evidence type="ECO:0000313" key="9">
    <source>
        <dbReference type="EMBL" id="CAD7444112.1"/>
    </source>
</evidence>
<dbReference type="GO" id="GO:0140359">
    <property type="term" value="F:ABC-type transporter activity"/>
    <property type="evidence" value="ECO:0007669"/>
    <property type="project" value="InterPro"/>
</dbReference>
<dbReference type="InterPro" id="IPR050352">
    <property type="entry name" value="ABCG_transporters"/>
</dbReference>
<keyword evidence="4 7" id="KW-0812">Transmembrane</keyword>
<dbReference type="GO" id="GO:0005886">
    <property type="term" value="C:plasma membrane"/>
    <property type="evidence" value="ECO:0007669"/>
    <property type="project" value="TreeGrafter"/>
</dbReference>
<dbReference type="Pfam" id="PF00005">
    <property type="entry name" value="ABC_tran"/>
    <property type="match status" value="1"/>
</dbReference>
<dbReference type="InterPro" id="IPR043926">
    <property type="entry name" value="ABCG_dom"/>
</dbReference>
<feature type="domain" description="ABC transporter" evidence="8">
    <location>
        <begin position="78"/>
        <end position="318"/>
    </location>
</feature>
<dbReference type="PANTHER" id="PTHR48041">
    <property type="entry name" value="ABC TRANSPORTER G FAMILY MEMBER 28"/>
    <property type="match status" value="1"/>
</dbReference>
<sequence length="678" mass="76607">MTERAADRQKQNDPPKREWLFPVWSTNRHLGSFWSRKKHPAKYLGGIQETTTLLCLITVVQSDDDRPRDVGVIAPGYKSMGPVFDYRLGTLGIFSLKGNDPNARFGGRMVPSKGRIRSARFASATSDRTGWLTKCLEVTGNISINGEPRDLRQFRRMSRYIMQEDLVQPFLTVQECMLIAAHLKLGNALDMADKIQAIEEILSMLRLVGARNTQTCLLSGGEKKRLSIALEMVNNPPIIFLDEPTTGLDDLSSTQCISLLKMLAEGGRTVVCSVHTPSARLFSMFDHVYIVAEGQCVFQGAGSNIVPYLSFLGMCCPIHYNPADFMLEVSSGEYGNHIEKMVNAVDNGRCYRWEDKDASSQTLGLPLHGQQEFESHQDCKNNIIYNLNISTWEQFQILAYRMFLQSWRNKSFMYLNASMYIFLSFVIGGLFWQIGHDGSRSLFNFGFCYNCNSGDYQSEVRGAPGISEARPGSIRSKNVKERILQQIIFGTIFCALTYVMTDQPLELHRCLQFWLICLLIGAVSDAIGVAIGSILNVVNSMFVGPSFCVPMMLLGVYDMGTGIKGIPLLVRIAMHLSYIRYGLEGLVLSLYGYDRARSNCPKAEVYCHFSDPRVLLQDMGMENCEYWIDLIGLATSFLVAKTIAYMFLRWRLTMRRSYPMITHIGRCIKMYFNITQSR</sequence>
<name>A0A7R9I1N2_9NEOP</name>
<dbReference type="GO" id="GO:0016887">
    <property type="term" value="F:ATP hydrolysis activity"/>
    <property type="evidence" value="ECO:0007669"/>
    <property type="project" value="InterPro"/>
</dbReference>